<dbReference type="SUPFAM" id="SSF48498">
    <property type="entry name" value="Tetracyclin repressor-like, C-terminal domain"/>
    <property type="match status" value="1"/>
</dbReference>
<dbReference type="SUPFAM" id="SSF46689">
    <property type="entry name" value="Homeodomain-like"/>
    <property type="match status" value="1"/>
</dbReference>
<sequence>MPKVIDHELRRAQVVHALLRLTAERGLDEVSVAKVAAAAGVSVGLVQHYFATKDEMLLLAFHTIDERFDERLRRWLEDGGRDLAEVPARSLVREALSQLMPLDDERADEVRVWLAFCARGVATPQLAKVYETALLRRVEQMTDALRRGQAAGEIPAGLDIEAEALHLLAFAEGLAQQALLASGHITAERVVDAVDARLGRVFTSPGTGSPGTGENA</sequence>
<feature type="domain" description="HTH tetR-type" evidence="6">
    <location>
        <begin position="8"/>
        <end position="68"/>
    </location>
</feature>
<dbReference type="InterPro" id="IPR039538">
    <property type="entry name" value="BetI_C"/>
</dbReference>
<reference evidence="8" key="1">
    <citation type="journal article" date="2019" name="Int. J. Syst. Evol. Microbiol.">
        <title>The Global Catalogue of Microorganisms (GCM) 10K type strain sequencing project: providing services to taxonomists for standard genome sequencing and annotation.</title>
        <authorList>
            <consortium name="The Broad Institute Genomics Platform"/>
            <consortium name="The Broad Institute Genome Sequencing Center for Infectious Disease"/>
            <person name="Wu L."/>
            <person name="Ma J."/>
        </authorList>
    </citation>
    <scope>NUCLEOTIDE SEQUENCE [LARGE SCALE GENOMIC DNA]</scope>
    <source>
        <strain evidence="8">JCM 17342</strain>
    </source>
</reference>
<keyword evidence="8" id="KW-1185">Reference proteome</keyword>
<evidence type="ECO:0000256" key="5">
    <source>
        <dbReference type="PROSITE-ProRule" id="PRU00335"/>
    </source>
</evidence>
<dbReference type="InterPro" id="IPR050109">
    <property type="entry name" value="HTH-type_TetR-like_transc_reg"/>
</dbReference>
<dbReference type="Pfam" id="PF00440">
    <property type="entry name" value="TetR_N"/>
    <property type="match status" value="1"/>
</dbReference>
<name>A0ABP7U221_9PSEU</name>
<dbReference type="PANTHER" id="PTHR30055">
    <property type="entry name" value="HTH-TYPE TRANSCRIPTIONAL REGULATOR RUTR"/>
    <property type="match status" value="1"/>
</dbReference>
<keyword evidence="2" id="KW-0805">Transcription regulation</keyword>
<evidence type="ECO:0000256" key="1">
    <source>
        <dbReference type="ARBA" id="ARBA00022491"/>
    </source>
</evidence>
<dbReference type="InterPro" id="IPR009057">
    <property type="entry name" value="Homeodomain-like_sf"/>
</dbReference>
<dbReference type="Proteomes" id="UP001501747">
    <property type="component" value="Unassembled WGS sequence"/>
</dbReference>
<dbReference type="PANTHER" id="PTHR30055:SF226">
    <property type="entry name" value="HTH-TYPE TRANSCRIPTIONAL REGULATOR PKSA"/>
    <property type="match status" value="1"/>
</dbReference>
<dbReference type="PROSITE" id="PS50977">
    <property type="entry name" value="HTH_TETR_2"/>
    <property type="match status" value="1"/>
</dbReference>
<evidence type="ECO:0000256" key="3">
    <source>
        <dbReference type="ARBA" id="ARBA00023125"/>
    </source>
</evidence>
<accession>A0ABP7U221</accession>
<evidence type="ECO:0000256" key="2">
    <source>
        <dbReference type="ARBA" id="ARBA00023015"/>
    </source>
</evidence>
<dbReference type="Pfam" id="PF13977">
    <property type="entry name" value="TetR_C_6"/>
    <property type="match status" value="1"/>
</dbReference>
<dbReference type="InterPro" id="IPR036271">
    <property type="entry name" value="Tet_transcr_reg_TetR-rel_C_sf"/>
</dbReference>
<comment type="caution">
    <text evidence="7">The sequence shown here is derived from an EMBL/GenBank/DDBJ whole genome shotgun (WGS) entry which is preliminary data.</text>
</comment>
<dbReference type="Gene3D" id="1.10.357.10">
    <property type="entry name" value="Tetracycline Repressor, domain 2"/>
    <property type="match status" value="1"/>
</dbReference>
<dbReference type="EMBL" id="BAABAL010000026">
    <property type="protein sequence ID" value="GAA4034566.1"/>
    <property type="molecule type" value="Genomic_DNA"/>
</dbReference>
<dbReference type="RefSeq" id="WP_344884943.1">
    <property type="nucleotide sequence ID" value="NZ_BAABAL010000026.1"/>
</dbReference>
<keyword evidence="4" id="KW-0804">Transcription</keyword>
<keyword evidence="1" id="KW-0678">Repressor</keyword>
<organism evidence="7 8">
    <name type="scientific">Allokutzneria multivorans</name>
    <dbReference type="NCBI Taxonomy" id="1142134"/>
    <lineage>
        <taxon>Bacteria</taxon>
        <taxon>Bacillati</taxon>
        <taxon>Actinomycetota</taxon>
        <taxon>Actinomycetes</taxon>
        <taxon>Pseudonocardiales</taxon>
        <taxon>Pseudonocardiaceae</taxon>
        <taxon>Allokutzneria</taxon>
    </lineage>
</organism>
<evidence type="ECO:0000313" key="8">
    <source>
        <dbReference type="Proteomes" id="UP001501747"/>
    </source>
</evidence>
<keyword evidence="3 5" id="KW-0238">DNA-binding</keyword>
<evidence type="ECO:0000313" key="7">
    <source>
        <dbReference type="EMBL" id="GAA4034566.1"/>
    </source>
</evidence>
<dbReference type="InterPro" id="IPR001647">
    <property type="entry name" value="HTH_TetR"/>
</dbReference>
<protein>
    <recommendedName>
        <fullName evidence="6">HTH tetR-type domain-containing protein</fullName>
    </recommendedName>
</protein>
<evidence type="ECO:0000256" key="4">
    <source>
        <dbReference type="ARBA" id="ARBA00023163"/>
    </source>
</evidence>
<evidence type="ECO:0000259" key="6">
    <source>
        <dbReference type="PROSITE" id="PS50977"/>
    </source>
</evidence>
<proteinExistence type="predicted"/>
<dbReference type="PRINTS" id="PR00455">
    <property type="entry name" value="HTHTETR"/>
</dbReference>
<feature type="DNA-binding region" description="H-T-H motif" evidence="5">
    <location>
        <begin position="31"/>
        <end position="50"/>
    </location>
</feature>
<gene>
    <name evidence="7" type="ORF">GCM10022247_69730</name>
</gene>